<gene>
    <name evidence="3" type="ORF">EVA_19458</name>
</gene>
<feature type="non-terminal residue" evidence="3">
    <location>
        <position position="1"/>
    </location>
</feature>
<evidence type="ECO:0000313" key="3">
    <source>
        <dbReference type="EMBL" id="EJW92435.1"/>
    </source>
</evidence>
<sequence length="175" mass="18714">RAGVGRLTLVDGDTIADSNRNRQILALVGTVGRGKAEVAAERVQAINPDCDVRAVNLFYMPENAAQLSFEGADYVLDAVDTVTAKLEIIARAKQAGVPVISCMGTGNKLHPELLRLATIEKSEGCPLARVMRRECRLRGFKNVQVVYSPEPPVSPKIQGEAGKNGGRTVPGSLSF</sequence>
<dbReference type="GO" id="GO:0061503">
    <property type="term" value="F:tRNA threonylcarbamoyladenosine dehydratase"/>
    <property type="evidence" value="ECO:0007669"/>
    <property type="project" value="TreeGrafter"/>
</dbReference>
<dbReference type="SUPFAM" id="SSF69572">
    <property type="entry name" value="Activating enzymes of the ubiquitin-like proteins"/>
    <property type="match status" value="1"/>
</dbReference>
<feature type="domain" description="THIF-type NAD/FAD binding fold" evidence="2">
    <location>
        <begin position="1"/>
        <end position="107"/>
    </location>
</feature>
<protein>
    <submittedName>
        <fullName evidence="3">UBA/THIF-type NAD/FAD-binding protein</fullName>
    </submittedName>
</protein>
<dbReference type="GO" id="GO:0008641">
    <property type="term" value="F:ubiquitin-like modifier activating enzyme activity"/>
    <property type="evidence" value="ECO:0007669"/>
    <property type="project" value="InterPro"/>
</dbReference>
<dbReference type="Gene3D" id="3.40.50.720">
    <property type="entry name" value="NAD(P)-binding Rossmann-like Domain"/>
    <property type="match status" value="1"/>
</dbReference>
<dbReference type="EMBL" id="AMCI01007544">
    <property type="protein sequence ID" value="EJW92435.1"/>
    <property type="molecule type" value="Genomic_DNA"/>
</dbReference>
<dbReference type="PANTHER" id="PTHR43267:SF1">
    <property type="entry name" value="TRNA THREONYLCARBAMOYLADENOSINE DEHYDRATASE"/>
    <property type="match status" value="1"/>
</dbReference>
<proteinExistence type="predicted"/>
<feature type="region of interest" description="Disordered" evidence="1">
    <location>
        <begin position="154"/>
        <end position="175"/>
    </location>
</feature>
<organism evidence="3">
    <name type="scientific">gut metagenome</name>
    <dbReference type="NCBI Taxonomy" id="749906"/>
    <lineage>
        <taxon>unclassified sequences</taxon>
        <taxon>metagenomes</taxon>
        <taxon>organismal metagenomes</taxon>
    </lineage>
</organism>
<dbReference type="AlphaFoldDB" id="J9BXY6"/>
<evidence type="ECO:0000256" key="1">
    <source>
        <dbReference type="SAM" id="MobiDB-lite"/>
    </source>
</evidence>
<comment type="caution">
    <text evidence="3">The sequence shown here is derived from an EMBL/GenBank/DDBJ whole genome shotgun (WGS) entry which is preliminary data.</text>
</comment>
<accession>J9BXY6</accession>
<feature type="non-terminal residue" evidence="3">
    <location>
        <position position="175"/>
    </location>
</feature>
<dbReference type="GO" id="GO:0061504">
    <property type="term" value="P:cyclic threonylcarbamoyladenosine biosynthetic process"/>
    <property type="evidence" value="ECO:0007669"/>
    <property type="project" value="TreeGrafter"/>
</dbReference>
<dbReference type="InterPro" id="IPR035985">
    <property type="entry name" value="Ubiquitin-activating_enz"/>
</dbReference>
<dbReference type="Pfam" id="PF00899">
    <property type="entry name" value="ThiF"/>
    <property type="match status" value="1"/>
</dbReference>
<dbReference type="PANTHER" id="PTHR43267">
    <property type="entry name" value="TRNA THREONYLCARBAMOYLADENOSINE DEHYDRATASE"/>
    <property type="match status" value="1"/>
</dbReference>
<dbReference type="InterPro" id="IPR045886">
    <property type="entry name" value="ThiF/MoeB/HesA"/>
</dbReference>
<evidence type="ECO:0000259" key="2">
    <source>
        <dbReference type="Pfam" id="PF00899"/>
    </source>
</evidence>
<name>J9BXY6_9ZZZZ</name>
<dbReference type="InterPro" id="IPR000594">
    <property type="entry name" value="ThiF_NAD_FAD-bd"/>
</dbReference>
<reference evidence="3" key="1">
    <citation type="journal article" date="2012" name="PLoS ONE">
        <title>Gene sets for utilization of primary and secondary nutrition supplies in the distal gut of endangered iberian lynx.</title>
        <authorList>
            <person name="Alcaide M."/>
            <person name="Messina E."/>
            <person name="Richter M."/>
            <person name="Bargiela R."/>
            <person name="Peplies J."/>
            <person name="Huws S.A."/>
            <person name="Newbold C.J."/>
            <person name="Golyshin P.N."/>
            <person name="Simon M.A."/>
            <person name="Lopez G."/>
            <person name="Yakimov M.M."/>
            <person name="Ferrer M."/>
        </authorList>
    </citation>
    <scope>NUCLEOTIDE SEQUENCE</scope>
</reference>